<keyword evidence="2" id="KW-1185">Reference proteome</keyword>
<dbReference type="InterPro" id="IPR031977">
    <property type="entry name" value="DUF4783"/>
</dbReference>
<evidence type="ECO:0000313" key="2">
    <source>
        <dbReference type="Proteomes" id="UP000236454"/>
    </source>
</evidence>
<name>A0A1I7BP24_9FLAO</name>
<evidence type="ECO:0008006" key="3">
    <source>
        <dbReference type="Google" id="ProtNLM"/>
    </source>
</evidence>
<dbReference type="OrthoDB" id="1524766at2"/>
<dbReference type="AlphaFoldDB" id="A0A1I7BP24"/>
<protein>
    <recommendedName>
        <fullName evidence="3">DUF4783 domain-containing protein</fullName>
    </recommendedName>
</protein>
<dbReference type="RefSeq" id="WP_090252552.1">
    <property type="nucleotide sequence ID" value="NZ_FPAS01000006.1"/>
</dbReference>
<dbReference type="EMBL" id="FPAS01000006">
    <property type="protein sequence ID" value="SFT88915.1"/>
    <property type="molecule type" value="Genomic_DNA"/>
</dbReference>
<dbReference type="Pfam" id="PF16022">
    <property type="entry name" value="DUF4783"/>
    <property type="match status" value="1"/>
</dbReference>
<proteinExistence type="predicted"/>
<accession>A0A1I7BP24</accession>
<reference evidence="1 2" key="1">
    <citation type="submission" date="2016-10" db="EMBL/GenBank/DDBJ databases">
        <authorList>
            <person name="de Groot N.N."/>
        </authorList>
    </citation>
    <scope>NUCLEOTIDE SEQUENCE [LARGE SCALE GENOMIC DNA]</scope>
    <source>
        <strain evidence="1 2">CGMCC 1.7005</strain>
    </source>
</reference>
<evidence type="ECO:0000313" key="1">
    <source>
        <dbReference type="EMBL" id="SFT88915.1"/>
    </source>
</evidence>
<dbReference type="Proteomes" id="UP000236454">
    <property type="component" value="Unassembled WGS sequence"/>
</dbReference>
<gene>
    <name evidence="1" type="ORF">SAMN05216474_2955</name>
</gene>
<dbReference type="Gene3D" id="3.10.450.50">
    <property type="match status" value="1"/>
</dbReference>
<organism evidence="1 2">
    <name type="scientific">Lishizhenia tianjinensis</name>
    <dbReference type="NCBI Taxonomy" id="477690"/>
    <lineage>
        <taxon>Bacteria</taxon>
        <taxon>Pseudomonadati</taxon>
        <taxon>Bacteroidota</taxon>
        <taxon>Flavobacteriia</taxon>
        <taxon>Flavobacteriales</taxon>
        <taxon>Crocinitomicaceae</taxon>
        <taxon>Lishizhenia</taxon>
    </lineage>
</organism>
<sequence>MKLLLTVLTTIIFSISIAGEIPYDALAKNFSSQRAGEIIKLGKEKIAITVYGKTGVYSHQQGELVLNNFFKANPAQSFKFIFKGKKHGNSSYAIGTYVSDKSNFRITLQFKLGSEGNYLIERLTIEKE</sequence>